<evidence type="ECO:0000313" key="1">
    <source>
        <dbReference type="EnsemblPlants" id="KQK96891"/>
    </source>
</evidence>
<dbReference type="InParanoid" id="K3YBE5"/>
<reference evidence="1" key="2">
    <citation type="submission" date="2018-08" db="UniProtKB">
        <authorList>
            <consortium name="EnsemblPlants"/>
        </authorList>
    </citation>
    <scope>IDENTIFICATION</scope>
    <source>
        <strain evidence="1">Yugu1</strain>
    </source>
</reference>
<dbReference type="AlphaFoldDB" id="K3YBE5"/>
<dbReference type="EMBL" id="AGNK02004303">
    <property type="status" value="NOT_ANNOTATED_CDS"/>
    <property type="molecule type" value="Genomic_DNA"/>
</dbReference>
<dbReference type="Gramene" id="KQK96891">
    <property type="protein sequence ID" value="KQK96891"/>
    <property type="gene ID" value="SETIT_011539mg"/>
</dbReference>
<sequence length="71" mass="8473">MIITLDRVVRRVYPKYLSVDHESKQTKTISTPCSLRVYVKYLNTTYHIRIWKVTLPLELPVYYVQNADNEV</sequence>
<organism evidence="1 2">
    <name type="scientific">Setaria italica</name>
    <name type="common">Foxtail millet</name>
    <name type="synonym">Panicum italicum</name>
    <dbReference type="NCBI Taxonomy" id="4555"/>
    <lineage>
        <taxon>Eukaryota</taxon>
        <taxon>Viridiplantae</taxon>
        <taxon>Streptophyta</taxon>
        <taxon>Embryophyta</taxon>
        <taxon>Tracheophyta</taxon>
        <taxon>Spermatophyta</taxon>
        <taxon>Magnoliopsida</taxon>
        <taxon>Liliopsida</taxon>
        <taxon>Poales</taxon>
        <taxon>Poaceae</taxon>
        <taxon>PACMAD clade</taxon>
        <taxon>Panicoideae</taxon>
        <taxon>Panicodae</taxon>
        <taxon>Paniceae</taxon>
        <taxon>Cenchrinae</taxon>
        <taxon>Setaria</taxon>
    </lineage>
</organism>
<reference evidence="2" key="1">
    <citation type="journal article" date="2012" name="Nat. Biotechnol.">
        <title>Reference genome sequence of the model plant Setaria.</title>
        <authorList>
            <person name="Bennetzen J.L."/>
            <person name="Schmutz J."/>
            <person name="Wang H."/>
            <person name="Percifield R."/>
            <person name="Hawkins J."/>
            <person name="Pontaroli A.C."/>
            <person name="Estep M."/>
            <person name="Feng L."/>
            <person name="Vaughn J.N."/>
            <person name="Grimwood J."/>
            <person name="Jenkins J."/>
            <person name="Barry K."/>
            <person name="Lindquist E."/>
            <person name="Hellsten U."/>
            <person name="Deshpande S."/>
            <person name="Wang X."/>
            <person name="Wu X."/>
            <person name="Mitros T."/>
            <person name="Triplett J."/>
            <person name="Yang X."/>
            <person name="Ye C.Y."/>
            <person name="Mauro-Herrera M."/>
            <person name="Wang L."/>
            <person name="Li P."/>
            <person name="Sharma M."/>
            <person name="Sharma R."/>
            <person name="Ronald P.C."/>
            <person name="Panaud O."/>
            <person name="Kellogg E.A."/>
            <person name="Brutnell T.P."/>
            <person name="Doust A.N."/>
            <person name="Tuskan G.A."/>
            <person name="Rokhsar D."/>
            <person name="Devos K.M."/>
        </authorList>
    </citation>
    <scope>NUCLEOTIDE SEQUENCE [LARGE SCALE GENOMIC DNA]</scope>
    <source>
        <strain evidence="2">cv. Yugu1</strain>
    </source>
</reference>
<keyword evidence="2" id="KW-1185">Reference proteome</keyword>
<dbReference type="HOGENOM" id="CLU_2744857_0_0_1"/>
<protein>
    <submittedName>
        <fullName evidence="1">Uncharacterized protein</fullName>
    </submittedName>
</protein>
<dbReference type="EnsemblPlants" id="KQK96891">
    <property type="protein sequence ID" value="KQK96891"/>
    <property type="gene ID" value="SETIT_011539mg"/>
</dbReference>
<evidence type="ECO:0000313" key="2">
    <source>
        <dbReference type="Proteomes" id="UP000004995"/>
    </source>
</evidence>
<name>K3YBE5_SETIT</name>
<dbReference type="Proteomes" id="UP000004995">
    <property type="component" value="Unassembled WGS sequence"/>
</dbReference>
<accession>K3YBE5</accession>
<proteinExistence type="predicted"/>